<keyword evidence="2" id="KW-0378">Hydrolase</keyword>
<evidence type="ECO:0000313" key="2">
    <source>
        <dbReference type="EMBL" id="GFR02418.1"/>
    </source>
</evidence>
<dbReference type="GO" id="GO:0004386">
    <property type="term" value="F:helicase activity"/>
    <property type="evidence" value="ECO:0007669"/>
    <property type="project" value="UniProtKB-KW"/>
</dbReference>
<proteinExistence type="predicted"/>
<feature type="domain" description="DNA helicase Pif1-like 2B" evidence="1">
    <location>
        <begin position="56"/>
        <end position="97"/>
    </location>
</feature>
<dbReference type="PANTHER" id="PTHR10492">
    <property type="match status" value="1"/>
</dbReference>
<name>A0A8X6GER1_TRICU</name>
<organism evidence="2 3">
    <name type="scientific">Trichonephila clavata</name>
    <name type="common">Joro spider</name>
    <name type="synonym">Nephila clavata</name>
    <dbReference type="NCBI Taxonomy" id="2740835"/>
    <lineage>
        <taxon>Eukaryota</taxon>
        <taxon>Metazoa</taxon>
        <taxon>Ecdysozoa</taxon>
        <taxon>Arthropoda</taxon>
        <taxon>Chelicerata</taxon>
        <taxon>Arachnida</taxon>
        <taxon>Araneae</taxon>
        <taxon>Araneomorphae</taxon>
        <taxon>Entelegynae</taxon>
        <taxon>Araneoidea</taxon>
        <taxon>Nephilidae</taxon>
        <taxon>Trichonephila</taxon>
    </lineage>
</organism>
<accession>A0A8X6GER1</accession>
<keyword evidence="3" id="KW-1185">Reference proteome</keyword>
<dbReference type="AlphaFoldDB" id="A0A8X6GER1"/>
<protein>
    <submittedName>
        <fullName evidence="2">ATP-dependent DNA helicase</fullName>
    </submittedName>
</protein>
<sequence length="101" mass="11268">MATTGIAADLLENGRTVHSCMKLPVPLNETRGRSSYKSADSIVSDDPNEQLRFPVEFLNKQQPSGLPQHELRLRVGCLIMLLRNIDPRNGLLNGTRLRSLD</sequence>
<dbReference type="InterPro" id="IPR049163">
    <property type="entry name" value="Pif1-like_2B_dom"/>
</dbReference>
<keyword evidence="2" id="KW-0347">Helicase</keyword>
<dbReference type="Pfam" id="PF21530">
    <property type="entry name" value="Pif1_2B_dom"/>
    <property type="match status" value="1"/>
</dbReference>
<dbReference type="OrthoDB" id="272985at2759"/>
<keyword evidence="2" id="KW-0547">Nucleotide-binding</keyword>
<evidence type="ECO:0000313" key="3">
    <source>
        <dbReference type="Proteomes" id="UP000887116"/>
    </source>
</evidence>
<gene>
    <name evidence="2" type="ORF">TNCT_369321</name>
</gene>
<dbReference type="EMBL" id="BMAO01035261">
    <property type="protein sequence ID" value="GFR02418.1"/>
    <property type="molecule type" value="Genomic_DNA"/>
</dbReference>
<dbReference type="Proteomes" id="UP000887116">
    <property type="component" value="Unassembled WGS sequence"/>
</dbReference>
<keyword evidence="2" id="KW-0067">ATP-binding</keyword>
<comment type="caution">
    <text evidence="2">The sequence shown here is derived from an EMBL/GenBank/DDBJ whole genome shotgun (WGS) entry which is preliminary data.</text>
</comment>
<dbReference type="PANTHER" id="PTHR10492:SF57">
    <property type="entry name" value="ATP-DEPENDENT DNA HELICASE"/>
    <property type="match status" value="1"/>
</dbReference>
<evidence type="ECO:0000259" key="1">
    <source>
        <dbReference type="Pfam" id="PF21530"/>
    </source>
</evidence>
<reference evidence="2" key="1">
    <citation type="submission" date="2020-07" db="EMBL/GenBank/DDBJ databases">
        <title>Multicomponent nature underlies the extraordinary mechanical properties of spider dragline silk.</title>
        <authorList>
            <person name="Kono N."/>
            <person name="Nakamura H."/>
            <person name="Mori M."/>
            <person name="Yoshida Y."/>
            <person name="Ohtoshi R."/>
            <person name="Malay A.D."/>
            <person name="Moran D.A.P."/>
            <person name="Tomita M."/>
            <person name="Numata K."/>
            <person name="Arakawa K."/>
        </authorList>
    </citation>
    <scope>NUCLEOTIDE SEQUENCE</scope>
</reference>